<feature type="region of interest" description="Disordered" evidence="5">
    <location>
        <begin position="146"/>
        <end position="166"/>
    </location>
</feature>
<dbReference type="Pfam" id="PF01957">
    <property type="entry name" value="NfeD"/>
    <property type="match status" value="1"/>
</dbReference>
<proteinExistence type="predicted"/>
<evidence type="ECO:0000313" key="8">
    <source>
        <dbReference type="EMBL" id="NYI10256.1"/>
    </source>
</evidence>
<comment type="caution">
    <text evidence="8">The sequence shown here is derived from an EMBL/GenBank/DDBJ whole genome shotgun (WGS) entry which is preliminary data.</text>
</comment>
<dbReference type="InterPro" id="IPR012340">
    <property type="entry name" value="NA-bd_OB-fold"/>
</dbReference>
<dbReference type="Gene3D" id="2.40.50.140">
    <property type="entry name" value="Nucleic acid-binding proteins"/>
    <property type="match status" value="1"/>
</dbReference>
<comment type="subcellular location">
    <subcellularLocation>
        <location evidence="1">Membrane</location>
        <topology evidence="1">Multi-pass membrane protein</topology>
    </subcellularLocation>
</comment>
<dbReference type="RefSeq" id="WP_179531124.1">
    <property type="nucleotide sequence ID" value="NZ_BAAAPP010000003.1"/>
</dbReference>
<keyword evidence="8" id="KW-0645">Protease</keyword>
<feature type="compositionally biased region" description="Pro residues" evidence="5">
    <location>
        <begin position="150"/>
        <end position="166"/>
    </location>
</feature>
<dbReference type="PANTHER" id="PTHR33507">
    <property type="entry name" value="INNER MEMBRANE PROTEIN YBBJ"/>
    <property type="match status" value="1"/>
</dbReference>
<dbReference type="GO" id="GO:0008233">
    <property type="term" value="F:peptidase activity"/>
    <property type="evidence" value="ECO:0007669"/>
    <property type="project" value="UniProtKB-KW"/>
</dbReference>
<dbReference type="PANTHER" id="PTHR33507:SF3">
    <property type="entry name" value="INNER MEMBRANE PROTEIN YBBJ"/>
    <property type="match status" value="1"/>
</dbReference>
<dbReference type="GO" id="GO:0005886">
    <property type="term" value="C:plasma membrane"/>
    <property type="evidence" value="ECO:0007669"/>
    <property type="project" value="TreeGrafter"/>
</dbReference>
<dbReference type="GO" id="GO:0006508">
    <property type="term" value="P:proteolysis"/>
    <property type="evidence" value="ECO:0007669"/>
    <property type="project" value="UniProtKB-KW"/>
</dbReference>
<evidence type="ECO:0000313" key="9">
    <source>
        <dbReference type="Proteomes" id="UP000537326"/>
    </source>
</evidence>
<name>A0A7Z0C4N2_9ACTN</name>
<evidence type="ECO:0000256" key="6">
    <source>
        <dbReference type="SAM" id="Phobius"/>
    </source>
</evidence>
<evidence type="ECO:0000256" key="5">
    <source>
        <dbReference type="SAM" id="MobiDB-lite"/>
    </source>
</evidence>
<feature type="domain" description="NfeD-like C-terminal" evidence="7">
    <location>
        <begin position="89"/>
        <end position="147"/>
    </location>
</feature>
<feature type="transmembrane region" description="Helical" evidence="6">
    <location>
        <begin position="12"/>
        <end position="39"/>
    </location>
</feature>
<dbReference type="AlphaFoldDB" id="A0A7Z0C4N2"/>
<sequence>MDWLNDHAWAAWLGLAAAFGVAEMFSLDLIFMMLAVGAMGGMVAGAFDAHVAVQVLVAMGMSLATLTLLRPRLVARLHGGPELRLGTGKLIGTQGVVTAQITATQSGRVRLSGDVWSAAPYDEHLVIEPGETVEVLEIRGATAYVHPTGDPLPPPAPPAPPAGPHA</sequence>
<dbReference type="EMBL" id="JACBZI010000001">
    <property type="protein sequence ID" value="NYI10256.1"/>
    <property type="molecule type" value="Genomic_DNA"/>
</dbReference>
<evidence type="ECO:0000256" key="2">
    <source>
        <dbReference type="ARBA" id="ARBA00022692"/>
    </source>
</evidence>
<keyword evidence="3 6" id="KW-1133">Transmembrane helix</keyword>
<keyword evidence="2 6" id="KW-0812">Transmembrane</keyword>
<evidence type="ECO:0000256" key="4">
    <source>
        <dbReference type="ARBA" id="ARBA00023136"/>
    </source>
</evidence>
<accession>A0A7Z0C4N2</accession>
<dbReference type="Proteomes" id="UP000537326">
    <property type="component" value="Unassembled WGS sequence"/>
</dbReference>
<dbReference type="InterPro" id="IPR052165">
    <property type="entry name" value="Membrane_assoc_protease"/>
</dbReference>
<keyword evidence="4 6" id="KW-0472">Membrane</keyword>
<feature type="transmembrane region" description="Helical" evidence="6">
    <location>
        <begin position="51"/>
        <end position="69"/>
    </location>
</feature>
<dbReference type="InterPro" id="IPR002810">
    <property type="entry name" value="NfeD-like_C"/>
</dbReference>
<evidence type="ECO:0000259" key="7">
    <source>
        <dbReference type="Pfam" id="PF01957"/>
    </source>
</evidence>
<evidence type="ECO:0000256" key="1">
    <source>
        <dbReference type="ARBA" id="ARBA00004141"/>
    </source>
</evidence>
<evidence type="ECO:0000256" key="3">
    <source>
        <dbReference type="ARBA" id="ARBA00022989"/>
    </source>
</evidence>
<keyword evidence="8" id="KW-0378">Hydrolase</keyword>
<gene>
    <name evidence="8" type="ORF">BKA05_001771</name>
</gene>
<protein>
    <submittedName>
        <fullName evidence="8">Membrane protein implicated in regulation of membrane protease activity</fullName>
    </submittedName>
</protein>
<organism evidence="8 9">
    <name type="scientific">Nocardioides marinus</name>
    <dbReference type="NCBI Taxonomy" id="374514"/>
    <lineage>
        <taxon>Bacteria</taxon>
        <taxon>Bacillati</taxon>
        <taxon>Actinomycetota</taxon>
        <taxon>Actinomycetes</taxon>
        <taxon>Propionibacteriales</taxon>
        <taxon>Nocardioidaceae</taxon>
        <taxon>Nocardioides</taxon>
    </lineage>
</organism>
<keyword evidence="9" id="KW-1185">Reference proteome</keyword>
<reference evidence="8 9" key="1">
    <citation type="submission" date="2020-07" db="EMBL/GenBank/DDBJ databases">
        <title>Sequencing the genomes of 1000 actinobacteria strains.</title>
        <authorList>
            <person name="Klenk H.-P."/>
        </authorList>
    </citation>
    <scope>NUCLEOTIDE SEQUENCE [LARGE SCALE GENOMIC DNA]</scope>
    <source>
        <strain evidence="8 9">DSM 18248</strain>
    </source>
</reference>
<dbReference type="SUPFAM" id="SSF141322">
    <property type="entry name" value="NfeD domain-like"/>
    <property type="match status" value="1"/>
</dbReference>